<protein>
    <submittedName>
        <fullName evidence="1">Uncharacterized protein</fullName>
    </submittedName>
</protein>
<comment type="caution">
    <text evidence="1">The sequence shown here is derived from an EMBL/GenBank/DDBJ whole genome shotgun (WGS) entry which is preliminary data.</text>
</comment>
<dbReference type="Proteomes" id="UP000052015">
    <property type="component" value="Unassembled WGS sequence"/>
</dbReference>
<dbReference type="SUPFAM" id="SSF49785">
    <property type="entry name" value="Galactose-binding domain-like"/>
    <property type="match status" value="1"/>
</dbReference>
<accession>A0A0R3JUX9</accession>
<name>A0A0R3JUX9_CALMK</name>
<sequence length="526" mass="60570">MLKQTTQTIKDAMKGISRYITCKVIFDFTDVTILDDNKTLSTSDNNSITDSTQIINKNRDRAYKIATFEKDKFKLDGSYRIPSSNANDNGEQGWWSSFVCDSEGNFSAPPTIQIVFDNIHSIPALTITFDTLENEYATDFEVMVYDATDILIENQHIQANDKTQVLILGNFYQFKKIVLKINKWNKPYRFSKVTEIDFGVLKTYDDTQLIKASLIDEVNLLNETLPASEFSFTIDNSNNEFNLLNPDSAYKFLQERQQVTVYMGIEANGQISYYKIGTYYLTEWKTEQSSFTFTFVARSIIDTLLRYDYESVMPRTTNLYNIAVEILNTAGITDYEIDTRLQQISTLGLMEKTNCRDALLMVLQAGRSYCYTDSNGKIHIVQDTTDLNNAVDSIELQNMYSEPEISLSKAIKRVKVSYFIDLETKTDVIVENELIEKGEIYPLEGNTLINTEEHAIDVANWLMKWLKRRAVYSVNWRQNYLLDLLDVVTIENRFNNKNAVIYKQELNYQGYLSGRTEARGDINVMA</sequence>
<gene>
    <name evidence="1" type="ORF">ABG79_02193</name>
</gene>
<evidence type="ECO:0000313" key="1">
    <source>
        <dbReference type="EMBL" id="KRQ86061.1"/>
    </source>
</evidence>
<dbReference type="AlphaFoldDB" id="A0A0R3JUX9"/>
<proteinExistence type="predicted"/>
<organism evidence="1 2">
    <name type="scientific">Caloramator mitchellensis</name>
    <dbReference type="NCBI Taxonomy" id="908809"/>
    <lineage>
        <taxon>Bacteria</taxon>
        <taxon>Bacillati</taxon>
        <taxon>Bacillota</taxon>
        <taxon>Clostridia</taxon>
        <taxon>Eubacteriales</taxon>
        <taxon>Clostridiaceae</taxon>
        <taxon>Caloramator</taxon>
    </lineage>
</organism>
<reference evidence="1 2" key="1">
    <citation type="submission" date="2015-09" db="EMBL/GenBank/DDBJ databases">
        <title>Draft genome sequence of a Caloramator mitchellensis, a moderate thermophile from the Great Artesian Basin of Australia.</title>
        <authorList>
            <person name="Patel B.K."/>
        </authorList>
    </citation>
    <scope>NUCLEOTIDE SEQUENCE [LARGE SCALE GENOMIC DNA]</scope>
    <source>
        <strain evidence="1 2">VF08</strain>
    </source>
</reference>
<evidence type="ECO:0000313" key="2">
    <source>
        <dbReference type="Proteomes" id="UP000052015"/>
    </source>
</evidence>
<dbReference type="EMBL" id="LKHP01000017">
    <property type="protein sequence ID" value="KRQ86061.1"/>
    <property type="molecule type" value="Genomic_DNA"/>
</dbReference>
<keyword evidence="2" id="KW-1185">Reference proteome</keyword>
<dbReference type="STRING" id="908809.ABG79_02193"/>
<dbReference type="InterPro" id="IPR008979">
    <property type="entry name" value="Galactose-bd-like_sf"/>
</dbReference>